<proteinExistence type="predicted"/>
<name>A0A7V4XT67_9BACT</name>
<dbReference type="InterPro" id="IPR011048">
    <property type="entry name" value="Haem_d1_sf"/>
</dbReference>
<reference evidence="2" key="1">
    <citation type="journal article" date="2020" name="mSystems">
        <title>Genome- and Community-Level Interaction Insights into Carbon Utilization and Element Cycling Functions of Hydrothermarchaeota in Hydrothermal Sediment.</title>
        <authorList>
            <person name="Zhou Z."/>
            <person name="Liu Y."/>
            <person name="Xu W."/>
            <person name="Pan J."/>
            <person name="Luo Z.H."/>
            <person name="Li M."/>
        </authorList>
    </citation>
    <scope>NUCLEOTIDE SEQUENCE [LARGE SCALE GENOMIC DNA]</scope>
    <source>
        <strain evidence="2">SpSt-855</strain>
    </source>
</reference>
<dbReference type="Gene3D" id="2.130.10.10">
    <property type="entry name" value="YVTN repeat-like/Quinoprotein amine dehydrogenase"/>
    <property type="match status" value="2"/>
</dbReference>
<dbReference type="SUPFAM" id="SSF51004">
    <property type="entry name" value="C-terminal (heme d1) domain of cytochrome cd1-nitrite reductase"/>
    <property type="match status" value="1"/>
</dbReference>
<dbReference type="EMBL" id="DTKL01000054">
    <property type="protein sequence ID" value="HGY94687.1"/>
    <property type="molecule type" value="Genomic_DNA"/>
</dbReference>
<gene>
    <name evidence="2" type="ORF">ENW50_08415</name>
</gene>
<dbReference type="InterPro" id="IPR051200">
    <property type="entry name" value="Host-pathogen_enzymatic-act"/>
</dbReference>
<evidence type="ECO:0000313" key="2">
    <source>
        <dbReference type="EMBL" id="HGY94687.1"/>
    </source>
</evidence>
<dbReference type="PANTHER" id="PTHR47197">
    <property type="entry name" value="PROTEIN NIRF"/>
    <property type="match status" value="1"/>
</dbReference>
<sequence length="335" mass="35770">MAKRGLVAAAALFLTAASAAVAQGPYHVAAKWQPGGDSGWDYMGVDPVSHDLYITRWNQVMVLNSKTGKLIADMTGFKGTHGVVFDTDGKTGFITDGGANDVAVFNRKTFKVEETIPTEPGPDGVVFDPYTHSVWTFNGHSSSTTVIDARTKKVLANVALPGRPEFPVSDGKGNIYDNLESTSQIVRLNARTHKITAVWNLKPCESPSGLAIDAQHERLFSVCHNGMMAIVNAKTGKVIATPKIGGGPDAARFVANGQYAIASSGQSGTMTIIHEDSPNHFTTVETLATAPSARTMAMMPDGSKLFTVAAKFGPRPKHGWPKMIPGTFEVLEIKK</sequence>
<organism evidence="2">
    <name type="scientific">Acidobacterium capsulatum</name>
    <dbReference type="NCBI Taxonomy" id="33075"/>
    <lineage>
        <taxon>Bacteria</taxon>
        <taxon>Pseudomonadati</taxon>
        <taxon>Acidobacteriota</taxon>
        <taxon>Terriglobia</taxon>
        <taxon>Terriglobales</taxon>
        <taxon>Acidobacteriaceae</taxon>
        <taxon>Acidobacterium</taxon>
    </lineage>
</organism>
<evidence type="ECO:0000256" key="1">
    <source>
        <dbReference type="SAM" id="SignalP"/>
    </source>
</evidence>
<comment type="caution">
    <text evidence="2">The sequence shown here is derived from an EMBL/GenBank/DDBJ whole genome shotgun (WGS) entry which is preliminary data.</text>
</comment>
<dbReference type="InterPro" id="IPR015943">
    <property type="entry name" value="WD40/YVTN_repeat-like_dom_sf"/>
</dbReference>
<keyword evidence="1" id="KW-0732">Signal</keyword>
<protein>
    <submittedName>
        <fullName evidence="2">YncE family protein</fullName>
    </submittedName>
</protein>
<feature type="chain" id="PRO_5031438928" evidence="1">
    <location>
        <begin position="23"/>
        <end position="335"/>
    </location>
</feature>
<accession>A0A7V4XT67</accession>
<dbReference type="AlphaFoldDB" id="A0A7V4XT67"/>
<dbReference type="PANTHER" id="PTHR47197:SF3">
    <property type="entry name" value="DIHYDRO-HEME D1 DEHYDROGENASE"/>
    <property type="match status" value="1"/>
</dbReference>
<feature type="signal peptide" evidence="1">
    <location>
        <begin position="1"/>
        <end position="22"/>
    </location>
</feature>